<dbReference type="GO" id="GO:0008915">
    <property type="term" value="F:lipid-A-disaccharide synthase activity"/>
    <property type="evidence" value="ECO:0007669"/>
    <property type="project" value="UniProtKB-EC"/>
</dbReference>
<dbReference type="GO" id="GO:0005543">
    <property type="term" value="F:phospholipid binding"/>
    <property type="evidence" value="ECO:0007669"/>
    <property type="project" value="TreeGrafter"/>
</dbReference>
<accession>A0AAW2JXM0</accession>
<evidence type="ECO:0000256" key="3">
    <source>
        <dbReference type="ARBA" id="ARBA00022556"/>
    </source>
</evidence>
<dbReference type="EC" id="2.4.1.182" evidence="1"/>
<keyword evidence="3" id="KW-0441">Lipid A biosynthesis</keyword>
<name>A0AAW2JXM0_SESRA</name>
<sequence length="421" mass="47366">MFLRTVWNVKIDMNSRFFRVVKRSLSVLGRESVRDLASKDGELRVFLVAGEVSGDIIASRFMNSLERLSPIPVRFAGVGGLMMSRQGLNSLFPMEDIAVMGIWELLPHLSMFKLRLKETIESALTFRPHVVLTVDSKGFSFRFLKKLRARYGEQRLASPQHFHYVAPSFWAWRGGEARLKGLSEFVDHMFCILPFEAEVCRSNGLAATFVGHPTLEDALELKINKCIVNEWKVQGDGEKFRKNYGISSVIHVAPNMHVEEYIGKAVHEWPVSVVLVPGGSPCMRYNSFSASRLALCTSGTVAVELQLARLPCVVAYRAHLLTEWFIRYKAKIPYISLPNIVLDSPIIPEALFEACTPSRLAPLLIDLMHDERLRWKQVSAAEKFLNLLHPLDRISGSPARSGHNLLEYTPSMIAASAVLNS</sequence>
<gene>
    <name evidence="8" type="ORF">Sradi_6568900</name>
</gene>
<dbReference type="PANTHER" id="PTHR30372:SF4">
    <property type="entry name" value="LIPID-A-DISACCHARIDE SYNTHASE, MITOCHONDRIAL-RELATED"/>
    <property type="match status" value="1"/>
</dbReference>
<evidence type="ECO:0000256" key="1">
    <source>
        <dbReference type="ARBA" id="ARBA00012687"/>
    </source>
</evidence>
<dbReference type="InterPro" id="IPR003835">
    <property type="entry name" value="Glyco_trans_19"/>
</dbReference>
<evidence type="ECO:0000256" key="2">
    <source>
        <dbReference type="ARBA" id="ARBA00022516"/>
    </source>
</evidence>
<reference evidence="8" key="1">
    <citation type="submission" date="2020-06" db="EMBL/GenBank/DDBJ databases">
        <authorList>
            <person name="Li T."/>
            <person name="Hu X."/>
            <person name="Zhang T."/>
            <person name="Song X."/>
            <person name="Zhang H."/>
            <person name="Dai N."/>
            <person name="Sheng W."/>
            <person name="Hou X."/>
            <person name="Wei L."/>
        </authorList>
    </citation>
    <scope>NUCLEOTIDE SEQUENCE</scope>
    <source>
        <strain evidence="8">G02</strain>
        <tissue evidence="8">Leaf</tissue>
    </source>
</reference>
<dbReference type="AlphaFoldDB" id="A0AAW2JXM0"/>
<evidence type="ECO:0000256" key="6">
    <source>
        <dbReference type="ARBA" id="ARBA00023098"/>
    </source>
</evidence>
<keyword evidence="6" id="KW-0443">Lipid metabolism</keyword>
<keyword evidence="4" id="KW-0328">Glycosyltransferase</keyword>
<dbReference type="Pfam" id="PF02684">
    <property type="entry name" value="LpxB"/>
    <property type="match status" value="2"/>
</dbReference>
<comment type="catalytic activity">
    <reaction evidence="7">
        <text>a lipid X + a UDP-2-N,3-O-bis[(3R)-3-hydroxyacyl]-alpha-D-glucosamine = a lipid A disaccharide + UDP + H(+)</text>
        <dbReference type="Rhea" id="RHEA:67828"/>
        <dbReference type="ChEBI" id="CHEBI:15378"/>
        <dbReference type="ChEBI" id="CHEBI:58223"/>
        <dbReference type="ChEBI" id="CHEBI:137748"/>
        <dbReference type="ChEBI" id="CHEBI:176338"/>
        <dbReference type="ChEBI" id="CHEBI:176343"/>
        <dbReference type="EC" id="2.4.1.182"/>
    </reaction>
</comment>
<dbReference type="SUPFAM" id="SSF53756">
    <property type="entry name" value="UDP-Glycosyltransferase/glycogen phosphorylase"/>
    <property type="match status" value="1"/>
</dbReference>
<evidence type="ECO:0000313" key="8">
    <source>
        <dbReference type="EMBL" id="KAL0299091.1"/>
    </source>
</evidence>
<evidence type="ECO:0000256" key="4">
    <source>
        <dbReference type="ARBA" id="ARBA00022676"/>
    </source>
</evidence>
<evidence type="ECO:0000256" key="5">
    <source>
        <dbReference type="ARBA" id="ARBA00022679"/>
    </source>
</evidence>
<keyword evidence="5" id="KW-0808">Transferase</keyword>
<comment type="caution">
    <text evidence="8">The sequence shown here is derived from an EMBL/GenBank/DDBJ whole genome shotgun (WGS) entry which is preliminary data.</text>
</comment>
<dbReference type="GO" id="GO:0009245">
    <property type="term" value="P:lipid A biosynthetic process"/>
    <property type="evidence" value="ECO:0007669"/>
    <property type="project" value="UniProtKB-KW"/>
</dbReference>
<dbReference type="PANTHER" id="PTHR30372">
    <property type="entry name" value="LIPID-A-DISACCHARIDE SYNTHASE"/>
    <property type="match status" value="1"/>
</dbReference>
<organism evidence="8">
    <name type="scientific">Sesamum radiatum</name>
    <name type="common">Black benniseed</name>
    <dbReference type="NCBI Taxonomy" id="300843"/>
    <lineage>
        <taxon>Eukaryota</taxon>
        <taxon>Viridiplantae</taxon>
        <taxon>Streptophyta</taxon>
        <taxon>Embryophyta</taxon>
        <taxon>Tracheophyta</taxon>
        <taxon>Spermatophyta</taxon>
        <taxon>Magnoliopsida</taxon>
        <taxon>eudicotyledons</taxon>
        <taxon>Gunneridae</taxon>
        <taxon>Pentapetalae</taxon>
        <taxon>asterids</taxon>
        <taxon>lamiids</taxon>
        <taxon>Lamiales</taxon>
        <taxon>Pedaliaceae</taxon>
        <taxon>Sesamum</taxon>
    </lineage>
</organism>
<keyword evidence="2" id="KW-0444">Lipid biosynthesis</keyword>
<dbReference type="EMBL" id="JACGWJ010000031">
    <property type="protein sequence ID" value="KAL0299091.1"/>
    <property type="molecule type" value="Genomic_DNA"/>
</dbReference>
<reference evidence="8" key="2">
    <citation type="journal article" date="2024" name="Plant">
        <title>Genomic evolution and insights into agronomic trait innovations of Sesamum species.</title>
        <authorList>
            <person name="Miao H."/>
            <person name="Wang L."/>
            <person name="Qu L."/>
            <person name="Liu H."/>
            <person name="Sun Y."/>
            <person name="Le M."/>
            <person name="Wang Q."/>
            <person name="Wei S."/>
            <person name="Zheng Y."/>
            <person name="Lin W."/>
            <person name="Duan Y."/>
            <person name="Cao H."/>
            <person name="Xiong S."/>
            <person name="Wang X."/>
            <person name="Wei L."/>
            <person name="Li C."/>
            <person name="Ma Q."/>
            <person name="Ju M."/>
            <person name="Zhao R."/>
            <person name="Li G."/>
            <person name="Mu C."/>
            <person name="Tian Q."/>
            <person name="Mei H."/>
            <person name="Zhang T."/>
            <person name="Gao T."/>
            <person name="Zhang H."/>
        </authorList>
    </citation>
    <scope>NUCLEOTIDE SEQUENCE</scope>
    <source>
        <strain evidence="8">G02</strain>
    </source>
</reference>
<dbReference type="GO" id="GO:0016020">
    <property type="term" value="C:membrane"/>
    <property type="evidence" value="ECO:0007669"/>
    <property type="project" value="GOC"/>
</dbReference>
<proteinExistence type="predicted"/>
<evidence type="ECO:0000256" key="7">
    <source>
        <dbReference type="ARBA" id="ARBA00048975"/>
    </source>
</evidence>
<protein>
    <recommendedName>
        <fullName evidence="1">lipid-A-disaccharide synthase</fullName>
        <ecNumber evidence="1">2.4.1.182</ecNumber>
    </recommendedName>
</protein>